<evidence type="ECO:0000256" key="2">
    <source>
        <dbReference type="ARBA" id="ARBA00022525"/>
    </source>
</evidence>
<sequence length="476" mass="50891">MPRPATVLLVVLVSVGGVGLVLSTNVVALDEDGMPAVAELQQDTDPLVADTDDDGLDDGSEVDELGTDPVVADTDDDGLDDGSEVDELGTDPVVADTDEDGLDDGSEVDELGTDPVVADTDGDGLDDGSEVYTHETGPMSADTDHDGLNDSTEIEIHGTDPTSADSDADDLEDLDEIELHGTDPAAADTDGDGLDDGAEVYQHRTGTTTADTDGDGLDDGTEIEVHGTDPTAADTDGDGLEDAAEIEIHDTDPLQADMDGDGLKDGDEVDHDALDEADPFRMDIFVEVDYVEGYKPPTRSLEMVREAYAAAPISNPDSSTGIRLHISYGEAIDTDGRVSLDELRQRYTPVYFDHEDDGYHYGIAVGDARHDARSVAGVTQGWGDNRPFLFETARDDSDQTLPDDSIASTFMHELGHSNGIRPNDYEGVDSKAVSTDRYESAMNYNAPNGYVGYNDGVPFDDWDHIEHHLHTPDVRD</sequence>
<dbReference type="Proteomes" id="UP000297053">
    <property type="component" value="Chromosome"/>
</dbReference>
<dbReference type="PANTHER" id="PTHR37467:SF1">
    <property type="entry name" value="EXPORTED CALCIUM-BINDING GLYCOPROTEIN"/>
    <property type="match status" value="1"/>
</dbReference>
<feature type="compositionally biased region" description="Acidic residues" evidence="5">
    <location>
        <begin position="96"/>
        <end position="112"/>
    </location>
</feature>
<keyword evidence="2" id="KW-0964">Secreted</keyword>
<evidence type="ECO:0000256" key="4">
    <source>
        <dbReference type="ARBA" id="ARBA00022837"/>
    </source>
</evidence>
<keyword evidence="3" id="KW-0732">Signal</keyword>
<evidence type="ECO:0000256" key="1">
    <source>
        <dbReference type="ARBA" id="ARBA00004613"/>
    </source>
</evidence>
<feature type="region of interest" description="Disordered" evidence="5">
    <location>
        <begin position="41"/>
        <end position="168"/>
    </location>
</feature>
<keyword evidence="4" id="KW-0106">Calcium</keyword>
<comment type="subcellular location">
    <subcellularLocation>
        <location evidence="1">Secreted</location>
    </subcellularLocation>
</comment>
<evidence type="ECO:0000256" key="3">
    <source>
        <dbReference type="ARBA" id="ARBA00022729"/>
    </source>
</evidence>
<evidence type="ECO:0000313" key="7">
    <source>
        <dbReference type="Proteomes" id="UP000297053"/>
    </source>
</evidence>
<proteinExistence type="predicted"/>
<dbReference type="InterPro" id="IPR028974">
    <property type="entry name" value="TSP_type-3_rpt"/>
</dbReference>
<dbReference type="KEGG" id="halz:E5139_08770"/>
<dbReference type="GO" id="GO:0005509">
    <property type="term" value="F:calcium ion binding"/>
    <property type="evidence" value="ECO:0007669"/>
    <property type="project" value="InterPro"/>
</dbReference>
<accession>A0A4D6KB46</accession>
<feature type="compositionally biased region" description="Acidic residues" evidence="5">
    <location>
        <begin position="120"/>
        <end position="129"/>
    </location>
</feature>
<dbReference type="Pfam" id="PF18884">
    <property type="entry name" value="TSP3_bac"/>
    <property type="match status" value="9"/>
</dbReference>
<dbReference type="InterPro" id="IPR059100">
    <property type="entry name" value="TSP3_bac"/>
</dbReference>
<feature type="compositionally biased region" description="Basic and acidic residues" evidence="5">
    <location>
        <begin position="142"/>
        <end position="158"/>
    </location>
</feature>
<dbReference type="EMBL" id="CP039375">
    <property type="protein sequence ID" value="QCD65718.1"/>
    <property type="molecule type" value="Genomic_DNA"/>
</dbReference>
<gene>
    <name evidence="6" type="ORF">E5139_08770</name>
</gene>
<dbReference type="InterPro" id="IPR053180">
    <property type="entry name" value="Ca-binding_acidic-repeat"/>
</dbReference>
<dbReference type="AlphaFoldDB" id="A0A4D6KB46"/>
<reference evidence="6 7" key="1">
    <citation type="submission" date="2019-04" db="EMBL/GenBank/DDBJ databases">
        <title>Complete genome sequence of Arthrobacter sp. ZXY-2 associated with effective atrazine degradation and salt adaptation.</title>
        <authorList>
            <person name="Zhao X."/>
        </authorList>
    </citation>
    <scope>NUCLEOTIDE SEQUENCE [LARGE SCALE GENOMIC DNA]</scope>
    <source>
        <strain evidence="7">ZP60</strain>
    </source>
</reference>
<feature type="compositionally biased region" description="Acidic residues" evidence="5">
    <location>
        <begin position="50"/>
        <end position="66"/>
    </location>
</feature>
<organism evidence="6 7">
    <name type="scientific">Halomicrobium mukohataei</name>
    <dbReference type="NCBI Taxonomy" id="57705"/>
    <lineage>
        <taxon>Archaea</taxon>
        <taxon>Methanobacteriati</taxon>
        <taxon>Methanobacteriota</taxon>
        <taxon>Stenosarchaea group</taxon>
        <taxon>Halobacteria</taxon>
        <taxon>Halobacteriales</taxon>
        <taxon>Haloarculaceae</taxon>
        <taxon>Halomicrobium</taxon>
    </lineage>
</organism>
<reference evidence="6 7" key="2">
    <citation type="submission" date="2019-04" db="EMBL/GenBank/DDBJ databases">
        <authorList>
            <person name="Yang S."/>
            <person name="Wei W."/>
        </authorList>
    </citation>
    <scope>NUCLEOTIDE SEQUENCE [LARGE SCALE GENOMIC DNA]</scope>
    <source>
        <strain evidence="7">ZP60</strain>
    </source>
</reference>
<name>A0A4D6KB46_9EURY</name>
<dbReference type="OMA" id="SVMNYNA"/>
<protein>
    <submittedName>
        <fullName evidence="6">Uncharacterized protein</fullName>
    </submittedName>
</protein>
<evidence type="ECO:0000256" key="5">
    <source>
        <dbReference type="SAM" id="MobiDB-lite"/>
    </source>
</evidence>
<evidence type="ECO:0000313" key="6">
    <source>
        <dbReference type="EMBL" id="QCD65718.1"/>
    </source>
</evidence>
<dbReference type="PANTHER" id="PTHR37467">
    <property type="entry name" value="EXPORTED CALCIUM-BINDING GLYCOPROTEIN-RELATED"/>
    <property type="match status" value="1"/>
</dbReference>
<dbReference type="Gene3D" id="4.10.1080.10">
    <property type="entry name" value="TSP type-3 repeat"/>
    <property type="match status" value="1"/>
</dbReference>
<feature type="compositionally biased region" description="Acidic residues" evidence="5">
    <location>
        <begin position="73"/>
        <end position="89"/>
    </location>
</feature>